<dbReference type="AlphaFoldDB" id="A0AAV4RTY9"/>
<proteinExistence type="predicted"/>
<evidence type="ECO:0000313" key="1">
    <source>
        <dbReference type="EMBL" id="GIY23343.1"/>
    </source>
</evidence>
<feature type="non-terminal residue" evidence="1">
    <location>
        <position position="64"/>
    </location>
</feature>
<dbReference type="Proteomes" id="UP001054945">
    <property type="component" value="Unassembled WGS sequence"/>
</dbReference>
<evidence type="ECO:0000313" key="2">
    <source>
        <dbReference type="Proteomes" id="UP001054945"/>
    </source>
</evidence>
<reference evidence="1 2" key="1">
    <citation type="submission" date="2021-06" db="EMBL/GenBank/DDBJ databases">
        <title>Caerostris extrusa draft genome.</title>
        <authorList>
            <person name="Kono N."/>
            <person name="Arakawa K."/>
        </authorList>
    </citation>
    <scope>NUCLEOTIDE SEQUENCE [LARGE SCALE GENOMIC DNA]</scope>
</reference>
<keyword evidence="2" id="KW-1185">Reference proteome</keyword>
<dbReference type="EMBL" id="BPLR01008266">
    <property type="protein sequence ID" value="GIY23343.1"/>
    <property type="molecule type" value="Genomic_DNA"/>
</dbReference>
<accession>A0AAV4RTY9</accession>
<comment type="caution">
    <text evidence="1">The sequence shown here is derived from an EMBL/GenBank/DDBJ whole genome shotgun (WGS) entry which is preliminary data.</text>
</comment>
<organism evidence="1 2">
    <name type="scientific">Caerostris extrusa</name>
    <name type="common">Bark spider</name>
    <name type="synonym">Caerostris bankana</name>
    <dbReference type="NCBI Taxonomy" id="172846"/>
    <lineage>
        <taxon>Eukaryota</taxon>
        <taxon>Metazoa</taxon>
        <taxon>Ecdysozoa</taxon>
        <taxon>Arthropoda</taxon>
        <taxon>Chelicerata</taxon>
        <taxon>Arachnida</taxon>
        <taxon>Araneae</taxon>
        <taxon>Araneomorphae</taxon>
        <taxon>Entelegynae</taxon>
        <taxon>Araneoidea</taxon>
        <taxon>Araneidae</taxon>
        <taxon>Caerostris</taxon>
    </lineage>
</organism>
<sequence>MSAFCKSATEAIRKYSDNVREKNLENYRITMILSEVLAELLPKRENRRERKEKEMGKLFFLINF</sequence>
<gene>
    <name evidence="1" type="ORF">CEXT_426161</name>
</gene>
<name>A0AAV4RTY9_CAEEX</name>
<protein>
    <submittedName>
        <fullName evidence="1">Uncharacterized protein</fullName>
    </submittedName>
</protein>